<dbReference type="EMBL" id="CP010024">
    <property type="protein sequence ID" value="AJZ56160.1"/>
    <property type="molecule type" value="Genomic_DNA"/>
</dbReference>
<dbReference type="Proteomes" id="UP000032614">
    <property type="component" value="Plasmid pBIL"/>
</dbReference>
<evidence type="ECO:0000313" key="2">
    <source>
        <dbReference type="EMBL" id="AJZ56160.1"/>
    </source>
</evidence>
<organism evidence="3 5">
    <name type="scientific">Paraburkholderia fungorum</name>
    <dbReference type="NCBI Taxonomy" id="134537"/>
    <lineage>
        <taxon>Bacteria</taxon>
        <taxon>Pseudomonadati</taxon>
        <taxon>Pseudomonadota</taxon>
        <taxon>Betaproteobacteria</taxon>
        <taxon>Burkholderiales</taxon>
        <taxon>Burkholderiaceae</taxon>
        <taxon>Paraburkholderia</taxon>
    </lineage>
</organism>
<proteinExistence type="predicted"/>
<evidence type="ECO:0000259" key="1">
    <source>
        <dbReference type="Pfam" id="PF10623"/>
    </source>
</evidence>
<gene>
    <name evidence="3" type="ORF">GGD69_006000</name>
    <name evidence="2" type="ORF">OI25_8119</name>
</gene>
<name>A0AAW3V455_9BURK</name>
<geneLocation type="plasmid" evidence="2 4">
    <name>pBIL</name>
</geneLocation>
<keyword evidence="2" id="KW-0614">Plasmid</keyword>
<dbReference type="Proteomes" id="UP000518681">
    <property type="component" value="Unassembled WGS sequence"/>
</dbReference>
<evidence type="ECO:0000313" key="5">
    <source>
        <dbReference type="Proteomes" id="UP000518681"/>
    </source>
</evidence>
<dbReference type="KEGG" id="bfn:OI25_8119"/>
<accession>A0AAW3V455</accession>
<evidence type="ECO:0000313" key="3">
    <source>
        <dbReference type="EMBL" id="MBB6205106.1"/>
    </source>
</evidence>
<dbReference type="GeneID" id="66513339"/>
<evidence type="ECO:0000313" key="4">
    <source>
        <dbReference type="Proteomes" id="UP000032614"/>
    </source>
</evidence>
<dbReference type="EMBL" id="JACIIK010000011">
    <property type="protein sequence ID" value="MBB6205106.1"/>
    <property type="molecule type" value="Genomic_DNA"/>
</dbReference>
<dbReference type="AlphaFoldDB" id="A0AAW3V455"/>
<dbReference type="InterPro" id="IPR018897">
    <property type="entry name" value="Plasmid_conjug_transfer_PilI"/>
</dbReference>
<sequence length="113" mass="12633">MSNYNSVIFVRPGDRPNSTAEIPAAIQVCITSNGGVSSLQRAEDMDDALALAARARITEHHMVCVEVDAHRVLRWDRDQIVGENHWRRVDPEDIETLGPIREIHRAKGHAGSR</sequence>
<dbReference type="Pfam" id="PF10623">
    <property type="entry name" value="PilI"/>
    <property type="match status" value="1"/>
</dbReference>
<protein>
    <recommendedName>
        <fullName evidence="1">Plasmid conjugative transfer protein PilI domain-containing protein</fullName>
    </recommendedName>
</protein>
<feature type="domain" description="Plasmid conjugative transfer protein PilI" evidence="1">
    <location>
        <begin position="25"/>
        <end position="98"/>
    </location>
</feature>
<dbReference type="RefSeq" id="WP_049814032.1">
    <property type="nucleotide sequence ID" value="NZ_CADFGE010000013.1"/>
</dbReference>
<reference evidence="3 5" key="2">
    <citation type="submission" date="2020-08" db="EMBL/GenBank/DDBJ databases">
        <title>Genomic Encyclopedia of Type Strains, Phase IV (KMG-V): Genome sequencing to study the core and pangenomes of soil and plant-associated prokaryotes.</title>
        <authorList>
            <person name="Whitman W."/>
        </authorList>
    </citation>
    <scope>NUCLEOTIDE SEQUENCE [LARGE SCALE GENOMIC DNA]</scope>
    <source>
        <strain evidence="3 5">SEMIA 4013</strain>
    </source>
</reference>
<reference evidence="2 4" key="1">
    <citation type="journal article" date="2015" name="Genome Announc.">
        <title>Complete genome sequences for 59 burkholderia isolates, both pathogenic and near neighbor.</title>
        <authorList>
            <person name="Johnson S.L."/>
            <person name="Bishop-Lilly K.A."/>
            <person name="Ladner J.T."/>
            <person name="Daligault H.E."/>
            <person name="Davenport K.W."/>
            <person name="Jaissle J."/>
            <person name="Frey K.G."/>
            <person name="Koroleva G.I."/>
            <person name="Bruce D.C."/>
            <person name="Coyne S.R."/>
            <person name="Broomall S.M."/>
            <person name="Li P.E."/>
            <person name="Teshima H."/>
            <person name="Gibbons H.S."/>
            <person name="Palacios G.F."/>
            <person name="Rosenzweig C.N."/>
            <person name="Redden C.L."/>
            <person name="Xu Y."/>
            <person name="Minogue T.D."/>
            <person name="Chain P.S."/>
        </authorList>
    </citation>
    <scope>NUCLEOTIDE SEQUENCE [LARGE SCALE GENOMIC DNA]</scope>
    <source>
        <strain evidence="2 4">ATCC BAA-463</strain>
        <plasmid evidence="2 4">pBIL</plasmid>
    </source>
</reference>